<comment type="caution">
    <text evidence="3">The sequence shown here is derived from an EMBL/GenBank/DDBJ whole genome shotgun (WGS) entry which is preliminary data.</text>
</comment>
<keyword evidence="1" id="KW-0472">Membrane</keyword>
<gene>
    <name evidence="3" type="ORF">TWF718_011096</name>
</gene>
<feature type="domain" description="CorA-like transporter" evidence="2">
    <location>
        <begin position="87"/>
        <end position="299"/>
    </location>
</feature>
<evidence type="ECO:0000256" key="1">
    <source>
        <dbReference type="SAM" id="Phobius"/>
    </source>
</evidence>
<keyword evidence="4" id="KW-1185">Reference proteome</keyword>
<dbReference type="Pfam" id="PF26616">
    <property type="entry name" value="CorA-like"/>
    <property type="match status" value="1"/>
</dbReference>
<sequence length="493" mass="56541">MSEESAEGASDPGGERICYIWPRDCAREDRLYTSIDGKQDSNFLSDISRDRLFCDAGENLVAAHVYSSAGWGRISTSGEELESVRGKSSVIIKSLDDLEGHFDALQLDTAPAQTISYFIDSEYSLGRLQVSEEVARKLFSSLLVHQQFISVISTFGENISPVEQSYLTYFDRIQILNPFRSFRSHSDSAIFTQTCGYDLGYLYKYVDLHGRDLPKDPFAIRQTGVYHKYDPHAKRSVWIFIQPSESLKERLDSLFSRYKDNPIDLALQIEIHYLVLTHAAKNWRPYIKYLEDTFSRITDEGFYSTLDLEVGSSSHNINFSDVREIHFFIDKLRTILQLIQMNYQIAKKVQQLLRRLRNRWIQETALNILTPRLEDVCDRFEQHLYDLSGHESRVNMLLMRANDISKLIQQMIDYKTAQFSQATNSKLSSLVSNAVGQEESINQIARKRAKDTKMIKLFTIFAIIFLPGTFIAVSSVFCPKVTKIACIHTLDAS</sequence>
<proteinExistence type="predicted"/>
<keyword evidence="1" id="KW-1133">Transmembrane helix</keyword>
<feature type="transmembrane region" description="Helical" evidence="1">
    <location>
        <begin position="457"/>
        <end position="477"/>
    </location>
</feature>
<dbReference type="EMBL" id="JAVHNR010000009">
    <property type="protein sequence ID" value="KAK6333276.1"/>
    <property type="molecule type" value="Genomic_DNA"/>
</dbReference>
<protein>
    <recommendedName>
        <fullName evidence="2">CorA-like transporter domain-containing protein</fullName>
    </recommendedName>
</protein>
<dbReference type="Proteomes" id="UP001313282">
    <property type="component" value="Unassembled WGS sequence"/>
</dbReference>
<keyword evidence="1" id="KW-0812">Transmembrane</keyword>
<evidence type="ECO:0000259" key="2">
    <source>
        <dbReference type="Pfam" id="PF26616"/>
    </source>
</evidence>
<reference evidence="3 4" key="1">
    <citation type="submission" date="2019-10" db="EMBL/GenBank/DDBJ databases">
        <authorList>
            <person name="Palmer J.M."/>
        </authorList>
    </citation>
    <scope>NUCLEOTIDE SEQUENCE [LARGE SCALE GENOMIC DNA]</scope>
    <source>
        <strain evidence="3 4">TWF718</strain>
    </source>
</reference>
<dbReference type="AlphaFoldDB" id="A0AAN8MPJ1"/>
<evidence type="ECO:0000313" key="3">
    <source>
        <dbReference type="EMBL" id="KAK6333276.1"/>
    </source>
</evidence>
<accession>A0AAN8MPJ1</accession>
<name>A0AAN8MPJ1_9PEZI</name>
<dbReference type="InterPro" id="IPR058257">
    <property type="entry name" value="CorA-like_dom"/>
</dbReference>
<evidence type="ECO:0000313" key="4">
    <source>
        <dbReference type="Proteomes" id="UP001313282"/>
    </source>
</evidence>
<organism evidence="3 4">
    <name type="scientific">Orbilia javanica</name>
    <dbReference type="NCBI Taxonomy" id="47235"/>
    <lineage>
        <taxon>Eukaryota</taxon>
        <taxon>Fungi</taxon>
        <taxon>Dikarya</taxon>
        <taxon>Ascomycota</taxon>
        <taxon>Pezizomycotina</taxon>
        <taxon>Orbiliomycetes</taxon>
        <taxon>Orbiliales</taxon>
        <taxon>Orbiliaceae</taxon>
        <taxon>Orbilia</taxon>
    </lineage>
</organism>